<proteinExistence type="inferred from homology"/>
<dbReference type="SUPFAM" id="SSF52540">
    <property type="entry name" value="P-loop containing nucleoside triphosphate hydrolases"/>
    <property type="match status" value="1"/>
</dbReference>
<comment type="pathway">
    <text evidence="7">Metabolic intermediate biosynthesis; chorismate biosynthesis; chorismate from D-erythrose 4-phosphate and phosphoenolpyruvate: step 5/7.</text>
</comment>
<dbReference type="GO" id="GO:0000287">
    <property type="term" value="F:magnesium ion binding"/>
    <property type="evidence" value="ECO:0007669"/>
    <property type="project" value="UniProtKB-UniRule"/>
</dbReference>
<dbReference type="GO" id="GO:0009423">
    <property type="term" value="P:chorismate biosynthetic process"/>
    <property type="evidence" value="ECO:0007669"/>
    <property type="project" value="UniProtKB-UniRule"/>
</dbReference>
<dbReference type="PANTHER" id="PTHR21087">
    <property type="entry name" value="SHIKIMATE KINASE"/>
    <property type="match status" value="1"/>
</dbReference>
<evidence type="ECO:0000256" key="1">
    <source>
        <dbReference type="ARBA" id="ARBA00022605"/>
    </source>
</evidence>
<feature type="binding site" evidence="7">
    <location>
        <position position="119"/>
    </location>
    <ligand>
        <name>ATP</name>
        <dbReference type="ChEBI" id="CHEBI:30616"/>
    </ligand>
</feature>
<dbReference type="GO" id="GO:0005829">
    <property type="term" value="C:cytosol"/>
    <property type="evidence" value="ECO:0007669"/>
    <property type="project" value="TreeGrafter"/>
</dbReference>
<keyword evidence="6 7" id="KW-0057">Aromatic amino acid biosynthesis</keyword>
<dbReference type="RefSeq" id="WP_147922096.1">
    <property type="nucleotide sequence ID" value="NZ_VRTY01000043.1"/>
</dbReference>
<dbReference type="PRINTS" id="PR01100">
    <property type="entry name" value="SHIKIMTKNASE"/>
</dbReference>
<keyword evidence="7" id="KW-0963">Cytoplasm</keyword>
<dbReference type="GO" id="GO:0008652">
    <property type="term" value="P:amino acid biosynthetic process"/>
    <property type="evidence" value="ECO:0007669"/>
    <property type="project" value="UniProtKB-KW"/>
</dbReference>
<dbReference type="GO" id="GO:0004765">
    <property type="term" value="F:shikimate kinase activity"/>
    <property type="evidence" value="ECO:0007669"/>
    <property type="project" value="UniProtKB-UniRule"/>
</dbReference>
<comment type="subcellular location">
    <subcellularLocation>
        <location evidence="7">Cytoplasm</location>
    </subcellularLocation>
</comment>
<dbReference type="EC" id="2.7.1.71" evidence="7"/>
<dbReference type="EMBL" id="VRTY01000043">
    <property type="protein sequence ID" value="TXK45360.1"/>
    <property type="molecule type" value="Genomic_DNA"/>
</dbReference>
<evidence type="ECO:0000256" key="5">
    <source>
        <dbReference type="ARBA" id="ARBA00022840"/>
    </source>
</evidence>
<comment type="function">
    <text evidence="7">Catalyzes the specific phosphorylation of the 3-hydroxyl group of shikimic acid using ATP as a cosubstrate.</text>
</comment>
<evidence type="ECO:0000256" key="7">
    <source>
        <dbReference type="HAMAP-Rule" id="MF_00109"/>
    </source>
</evidence>
<dbReference type="InterPro" id="IPR000623">
    <property type="entry name" value="Shikimate_kinase/TSH1"/>
</dbReference>
<dbReference type="Proteomes" id="UP000321926">
    <property type="component" value="Unassembled WGS sequence"/>
</dbReference>
<evidence type="ECO:0000313" key="9">
    <source>
        <dbReference type="Proteomes" id="UP000321926"/>
    </source>
</evidence>
<dbReference type="GO" id="GO:0005524">
    <property type="term" value="F:ATP binding"/>
    <property type="evidence" value="ECO:0007669"/>
    <property type="project" value="UniProtKB-UniRule"/>
</dbReference>
<accession>A0A5C8K873</accession>
<feature type="binding site" evidence="7">
    <location>
        <position position="14"/>
    </location>
    <ligand>
        <name>Mg(2+)</name>
        <dbReference type="ChEBI" id="CHEBI:18420"/>
    </ligand>
</feature>
<feature type="binding site" evidence="7">
    <location>
        <begin position="10"/>
        <end position="15"/>
    </location>
    <ligand>
        <name>ATP</name>
        <dbReference type="ChEBI" id="CHEBI:30616"/>
    </ligand>
</feature>
<comment type="subunit">
    <text evidence="7">Monomer.</text>
</comment>
<keyword evidence="3 7" id="KW-0547">Nucleotide-binding</keyword>
<organism evidence="8 9">
    <name type="scientific">Pontibacter qinzhouensis</name>
    <dbReference type="NCBI Taxonomy" id="2603253"/>
    <lineage>
        <taxon>Bacteria</taxon>
        <taxon>Pseudomonadati</taxon>
        <taxon>Bacteroidota</taxon>
        <taxon>Cytophagia</taxon>
        <taxon>Cytophagales</taxon>
        <taxon>Hymenobacteraceae</taxon>
        <taxon>Pontibacter</taxon>
    </lineage>
</organism>
<reference evidence="8 9" key="1">
    <citation type="submission" date="2019-08" db="EMBL/GenBank/DDBJ databases">
        <authorList>
            <person name="Shi S."/>
        </authorList>
    </citation>
    <scope>NUCLEOTIDE SEQUENCE [LARGE SCALE GENOMIC DNA]</scope>
    <source>
        <strain evidence="8 9">GY10130</strain>
    </source>
</reference>
<evidence type="ECO:0000313" key="8">
    <source>
        <dbReference type="EMBL" id="TXK45360.1"/>
    </source>
</evidence>
<keyword evidence="7" id="KW-0460">Magnesium</keyword>
<dbReference type="AlphaFoldDB" id="A0A5C8K873"/>
<evidence type="ECO:0000256" key="3">
    <source>
        <dbReference type="ARBA" id="ARBA00022741"/>
    </source>
</evidence>
<dbReference type="InterPro" id="IPR031322">
    <property type="entry name" value="Shikimate/glucono_kinase"/>
</dbReference>
<keyword evidence="2 7" id="KW-0808">Transferase</keyword>
<feature type="binding site" evidence="7">
    <location>
        <position position="32"/>
    </location>
    <ligand>
        <name>substrate</name>
    </ligand>
</feature>
<feature type="binding site" evidence="7">
    <location>
        <position position="141"/>
    </location>
    <ligand>
        <name>substrate</name>
    </ligand>
</feature>
<protein>
    <recommendedName>
        <fullName evidence="7">Shikimate kinase</fullName>
        <shortName evidence="7">SK</shortName>
        <ecNumber evidence="7">2.7.1.71</ecNumber>
    </recommendedName>
</protein>
<evidence type="ECO:0000256" key="4">
    <source>
        <dbReference type="ARBA" id="ARBA00022777"/>
    </source>
</evidence>
<evidence type="ECO:0000256" key="2">
    <source>
        <dbReference type="ARBA" id="ARBA00022679"/>
    </source>
</evidence>
<sequence>MLLFLVGMMGSGKSTLGRQLAKHLQVPFVDLDEYLEGREGRTIAQIFEQDGPVHFRMLERRALEAVVQEYSQAVVATGGGAPCFHDNMAFINLHGDSVFLDVPVEEILRRLVATDLRTRPLLANKSEAELNLFLTSTLAERRAFYEKATYCLSEKVYNIDALLALINSK</sequence>
<dbReference type="Pfam" id="PF01202">
    <property type="entry name" value="SKI"/>
    <property type="match status" value="1"/>
</dbReference>
<dbReference type="Gene3D" id="3.40.50.300">
    <property type="entry name" value="P-loop containing nucleotide triphosphate hydrolases"/>
    <property type="match status" value="1"/>
</dbReference>
<evidence type="ECO:0000256" key="6">
    <source>
        <dbReference type="ARBA" id="ARBA00023141"/>
    </source>
</evidence>
<dbReference type="GO" id="GO:0009073">
    <property type="term" value="P:aromatic amino acid family biosynthetic process"/>
    <property type="evidence" value="ECO:0007669"/>
    <property type="project" value="UniProtKB-KW"/>
</dbReference>
<dbReference type="HAMAP" id="MF_00109">
    <property type="entry name" value="Shikimate_kinase"/>
    <property type="match status" value="1"/>
</dbReference>
<keyword evidence="9" id="KW-1185">Reference proteome</keyword>
<feature type="binding site" evidence="7">
    <location>
        <position position="56"/>
    </location>
    <ligand>
        <name>substrate</name>
    </ligand>
</feature>
<comment type="catalytic activity">
    <reaction evidence="7">
        <text>shikimate + ATP = 3-phosphoshikimate + ADP + H(+)</text>
        <dbReference type="Rhea" id="RHEA:13121"/>
        <dbReference type="ChEBI" id="CHEBI:15378"/>
        <dbReference type="ChEBI" id="CHEBI:30616"/>
        <dbReference type="ChEBI" id="CHEBI:36208"/>
        <dbReference type="ChEBI" id="CHEBI:145989"/>
        <dbReference type="ChEBI" id="CHEBI:456216"/>
        <dbReference type="EC" id="2.7.1.71"/>
    </reaction>
</comment>
<dbReference type="CDD" id="cd00464">
    <property type="entry name" value="SK"/>
    <property type="match status" value="1"/>
</dbReference>
<dbReference type="InterPro" id="IPR027417">
    <property type="entry name" value="P-loop_NTPase"/>
</dbReference>
<gene>
    <name evidence="7" type="primary">aroK</name>
    <name evidence="8" type="ORF">FVR03_12550</name>
</gene>
<comment type="similarity">
    <text evidence="7">Belongs to the shikimate kinase family.</text>
</comment>
<name>A0A5C8K873_9BACT</name>
<comment type="caution">
    <text evidence="7">Lacks conserved residue(s) required for the propagation of feature annotation.</text>
</comment>
<dbReference type="PANTHER" id="PTHR21087:SF16">
    <property type="entry name" value="SHIKIMATE KINASE 1, CHLOROPLASTIC"/>
    <property type="match status" value="1"/>
</dbReference>
<keyword evidence="7" id="KW-0479">Metal-binding</keyword>
<feature type="binding site" evidence="7">
    <location>
        <position position="79"/>
    </location>
    <ligand>
        <name>substrate</name>
    </ligand>
</feature>
<comment type="caution">
    <text evidence="8">The sequence shown here is derived from an EMBL/GenBank/DDBJ whole genome shotgun (WGS) entry which is preliminary data.</text>
</comment>
<keyword evidence="5 7" id="KW-0067">ATP-binding</keyword>
<keyword evidence="1 7" id="KW-0028">Amino-acid biosynthesis</keyword>
<dbReference type="UniPathway" id="UPA00053">
    <property type="reaction ID" value="UER00088"/>
</dbReference>
<comment type="cofactor">
    <cofactor evidence="7">
        <name>Mg(2+)</name>
        <dbReference type="ChEBI" id="CHEBI:18420"/>
    </cofactor>
    <text evidence="7">Binds 1 Mg(2+) ion per subunit.</text>
</comment>
<dbReference type="OrthoDB" id="9800332at2"/>
<keyword evidence="4 7" id="KW-0418">Kinase</keyword>